<name>A0A0C3NQQ5_PISTI</name>
<protein>
    <submittedName>
        <fullName evidence="2">Uncharacterized protein</fullName>
    </submittedName>
</protein>
<sequence length="118" mass="13561">MSNLRPTIMTNSNKGWVPIDWTQVSDNAIKYDTDDEEEAWHKEQAWLEAKRVVREKAEAERAEQEAEEKRAYEEERHKAKEEREAKWKCKAKAGKGDEAGARSNEASGEVKKVVMDPG</sequence>
<dbReference type="HOGENOM" id="CLU_164207_0_0_1"/>
<organism evidence="2 3">
    <name type="scientific">Pisolithus tinctorius Marx 270</name>
    <dbReference type="NCBI Taxonomy" id="870435"/>
    <lineage>
        <taxon>Eukaryota</taxon>
        <taxon>Fungi</taxon>
        <taxon>Dikarya</taxon>
        <taxon>Basidiomycota</taxon>
        <taxon>Agaricomycotina</taxon>
        <taxon>Agaricomycetes</taxon>
        <taxon>Agaricomycetidae</taxon>
        <taxon>Boletales</taxon>
        <taxon>Sclerodermatineae</taxon>
        <taxon>Pisolithaceae</taxon>
        <taxon>Pisolithus</taxon>
    </lineage>
</organism>
<accession>A0A0C3NQQ5</accession>
<dbReference type="Proteomes" id="UP000054217">
    <property type="component" value="Unassembled WGS sequence"/>
</dbReference>
<dbReference type="EMBL" id="KN831977">
    <property type="protein sequence ID" value="KIO03200.1"/>
    <property type="molecule type" value="Genomic_DNA"/>
</dbReference>
<feature type="compositionally biased region" description="Basic and acidic residues" evidence="1">
    <location>
        <begin position="57"/>
        <end position="87"/>
    </location>
</feature>
<feature type="compositionally biased region" description="Basic and acidic residues" evidence="1">
    <location>
        <begin position="108"/>
        <end position="118"/>
    </location>
</feature>
<evidence type="ECO:0000313" key="2">
    <source>
        <dbReference type="EMBL" id="KIO03200.1"/>
    </source>
</evidence>
<evidence type="ECO:0000313" key="3">
    <source>
        <dbReference type="Proteomes" id="UP000054217"/>
    </source>
</evidence>
<proteinExistence type="predicted"/>
<evidence type="ECO:0000256" key="1">
    <source>
        <dbReference type="SAM" id="MobiDB-lite"/>
    </source>
</evidence>
<keyword evidence="3" id="KW-1185">Reference proteome</keyword>
<gene>
    <name evidence="2" type="ORF">M404DRAFT_27197</name>
</gene>
<reference evidence="2 3" key="1">
    <citation type="submission" date="2014-04" db="EMBL/GenBank/DDBJ databases">
        <authorList>
            <consortium name="DOE Joint Genome Institute"/>
            <person name="Kuo A."/>
            <person name="Kohler A."/>
            <person name="Costa M.D."/>
            <person name="Nagy L.G."/>
            <person name="Floudas D."/>
            <person name="Copeland A."/>
            <person name="Barry K.W."/>
            <person name="Cichocki N."/>
            <person name="Veneault-Fourrey C."/>
            <person name="LaButti K."/>
            <person name="Lindquist E.A."/>
            <person name="Lipzen A."/>
            <person name="Lundell T."/>
            <person name="Morin E."/>
            <person name="Murat C."/>
            <person name="Sun H."/>
            <person name="Tunlid A."/>
            <person name="Henrissat B."/>
            <person name="Grigoriev I.V."/>
            <person name="Hibbett D.S."/>
            <person name="Martin F."/>
            <person name="Nordberg H.P."/>
            <person name="Cantor M.N."/>
            <person name="Hua S.X."/>
        </authorList>
    </citation>
    <scope>NUCLEOTIDE SEQUENCE [LARGE SCALE GENOMIC DNA]</scope>
    <source>
        <strain evidence="2 3">Marx 270</strain>
    </source>
</reference>
<dbReference type="AlphaFoldDB" id="A0A0C3NQQ5"/>
<reference evidence="3" key="2">
    <citation type="submission" date="2015-01" db="EMBL/GenBank/DDBJ databases">
        <title>Evolutionary Origins and Diversification of the Mycorrhizal Mutualists.</title>
        <authorList>
            <consortium name="DOE Joint Genome Institute"/>
            <consortium name="Mycorrhizal Genomics Consortium"/>
            <person name="Kohler A."/>
            <person name="Kuo A."/>
            <person name="Nagy L.G."/>
            <person name="Floudas D."/>
            <person name="Copeland A."/>
            <person name="Barry K.W."/>
            <person name="Cichocki N."/>
            <person name="Veneault-Fourrey C."/>
            <person name="LaButti K."/>
            <person name="Lindquist E.A."/>
            <person name="Lipzen A."/>
            <person name="Lundell T."/>
            <person name="Morin E."/>
            <person name="Murat C."/>
            <person name="Riley R."/>
            <person name="Ohm R."/>
            <person name="Sun H."/>
            <person name="Tunlid A."/>
            <person name="Henrissat B."/>
            <person name="Grigoriev I.V."/>
            <person name="Hibbett D.S."/>
            <person name="Martin F."/>
        </authorList>
    </citation>
    <scope>NUCLEOTIDE SEQUENCE [LARGE SCALE GENOMIC DNA]</scope>
    <source>
        <strain evidence="3">Marx 270</strain>
    </source>
</reference>
<feature type="region of interest" description="Disordered" evidence="1">
    <location>
        <begin position="57"/>
        <end position="118"/>
    </location>
</feature>
<dbReference type="InParanoid" id="A0A0C3NQQ5"/>